<dbReference type="Proteomes" id="UP000247696">
    <property type="component" value="Chromosome"/>
</dbReference>
<dbReference type="RefSeq" id="WP_110481184.1">
    <property type="nucleotide sequence ID" value="NZ_CP024988.1"/>
</dbReference>
<dbReference type="InterPro" id="IPR043426">
    <property type="entry name" value="MltB-like"/>
</dbReference>
<keyword evidence="3" id="KW-1185">Reference proteome</keyword>
<accession>A0A2Z3YN01</accession>
<organism evidence="2 3">
    <name type="scientific">Corynebacterium provencense</name>
    <dbReference type="NCBI Taxonomy" id="1737425"/>
    <lineage>
        <taxon>Bacteria</taxon>
        <taxon>Bacillati</taxon>
        <taxon>Actinomycetota</taxon>
        <taxon>Actinomycetes</taxon>
        <taxon>Mycobacteriales</taxon>
        <taxon>Corynebacteriaceae</taxon>
        <taxon>Corynebacterium</taxon>
    </lineage>
</organism>
<feature type="region of interest" description="Disordered" evidence="1">
    <location>
        <begin position="27"/>
        <end position="54"/>
    </location>
</feature>
<dbReference type="GO" id="GO:0009253">
    <property type="term" value="P:peptidoglycan catabolic process"/>
    <property type="evidence" value="ECO:0007669"/>
    <property type="project" value="TreeGrafter"/>
</dbReference>
<dbReference type="STRING" id="1737425.GCA_900049755_00373"/>
<dbReference type="EMBL" id="CP024988">
    <property type="protein sequence ID" value="AWT25722.1"/>
    <property type="molecule type" value="Genomic_DNA"/>
</dbReference>
<feature type="compositionally biased region" description="Low complexity" evidence="1">
    <location>
        <begin position="33"/>
        <end position="47"/>
    </location>
</feature>
<dbReference type="OrthoDB" id="9796191at2"/>
<protein>
    <recommendedName>
        <fullName evidence="4">Transglycosylase SLT domain-containing protein</fullName>
    </recommendedName>
</protein>
<evidence type="ECO:0000313" key="3">
    <source>
        <dbReference type="Proteomes" id="UP000247696"/>
    </source>
</evidence>
<dbReference type="SUPFAM" id="SSF53955">
    <property type="entry name" value="Lysozyme-like"/>
    <property type="match status" value="1"/>
</dbReference>
<dbReference type="PANTHER" id="PTHR30163">
    <property type="entry name" value="MEMBRANE-BOUND LYTIC MUREIN TRANSGLYCOSYLASE B"/>
    <property type="match status" value="1"/>
</dbReference>
<proteinExistence type="predicted"/>
<gene>
    <name evidence="2" type="ORF">Csp1_09150</name>
</gene>
<dbReference type="GO" id="GO:0008933">
    <property type="term" value="F:peptidoglycan lytic transglycosylase activity"/>
    <property type="evidence" value="ECO:0007669"/>
    <property type="project" value="TreeGrafter"/>
</dbReference>
<evidence type="ECO:0000313" key="2">
    <source>
        <dbReference type="EMBL" id="AWT25722.1"/>
    </source>
</evidence>
<evidence type="ECO:0000256" key="1">
    <source>
        <dbReference type="SAM" id="MobiDB-lite"/>
    </source>
</evidence>
<reference evidence="3" key="1">
    <citation type="submission" date="2017-11" db="EMBL/GenBank/DDBJ databases">
        <title>Otitis media/interna in a cat caused by the recently described species Corynebacterium provencense.</title>
        <authorList>
            <person name="Kittl S."/>
            <person name="Brodard I."/>
            <person name="Rychener L."/>
            <person name="Jores J."/>
            <person name="Roosje P."/>
            <person name="Gobeli Brawand S."/>
        </authorList>
    </citation>
    <scope>NUCLEOTIDE SEQUENCE [LARGE SCALE GENOMIC DNA]</scope>
    <source>
        <strain evidence="3">17KM38</strain>
    </source>
</reference>
<dbReference type="AlphaFoldDB" id="A0A2Z3YN01"/>
<evidence type="ECO:0008006" key="4">
    <source>
        <dbReference type="Google" id="ProtNLM"/>
    </source>
</evidence>
<dbReference type="InterPro" id="IPR023346">
    <property type="entry name" value="Lysozyme-like_dom_sf"/>
</dbReference>
<name>A0A2Z3YN01_9CORY</name>
<dbReference type="KEGG" id="cpre:Csp1_09150"/>
<sequence length="222" mass="23212">MNRAAGVLFALLLVVVVGGVVVGARSTPAPERSAVPESVPPAAAAPLDPDDPAAVSDTADRLGIPEEFLLAYLTGAARAAEEHPGCNLRWNTLAGLGYNESHHGTYGVVDGAIIGPRLDGTGGFMRIPDTDGGRLDGDRHFDRAVGPLQFLPDSWRMFGDGGDPQNIRDAAVAAGRLLCSGDRDLDTPEGWSEAVYAYNRSEEYLTGVRDAAANYAVGQAPA</sequence>
<dbReference type="PANTHER" id="PTHR30163:SF8">
    <property type="entry name" value="LYTIC MUREIN TRANSGLYCOSYLASE"/>
    <property type="match status" value="1"/>
</dbReference>